<comment type="cofactor">
    <cofactor evidence="1">
        <name>[4Fe-4S] cluster</name>
        <dbReference type="ChEBI" id="CHEBI:49883"/>
    </cofactor>
</comment>
<name>A0A1I0DYN9_9BACT</name>
<reference evidence="8" key="1">
    <citation type="submission" date="2016-10" db="EMBL/GenBank/DDBJ databases">
        <authorList>
            <person name="Varghese N."/>
            <person name="Submissions S."/>
        </authorList>
    </citation>
    <scope>NUCLEOTIDE SEQUENCE [LARGE SCALE GENOMIC DNA]</scope>
    <source>
        <strain evidence="8">DSM 15310</strain>
    </source>
</reference>
<organism evidence="7 8">
    <name type="scientific">Hymenobacter actinosclerus</name>
    <dbReference type="NCBI Taxonomy" id="82805"/>
    <lineage>
        <taxon>Bacteria</taxon>
        <taxon>Pseudomonadati</taxon>
        <taxon>Bacteroidota</taxon>
        <taxon>Cytophagia</taxon>
        <taxon>Cytophagales</taxon>
        <taxon>Hymenobacteraceae</taxon>
        <taxon>Hymenobacter</taxon>
    </lineage>
</organism>
<keyword evidence="4" id="KW-0408">Iron</keyword>
<dbReference type="SMART" id="SM00729">
    <property type="entry name" value="Elp3"/>
    <property type="match status" value="1"/>
</dbReference>
<evidence type="ECO:0000259" key="6">
    <source>
        <dbReference type="PROSITE" id="PS51918"/>
    </source>
</evidence>
<keyword evidence="3" id="KW-0479">Metal-binding</keyword>
<proteinExistence type="predicted"/>
<dbReference type="GO" id="GO:0046872">
    <property type="term" value="F:metal ion binding"/>
    <property type="evidence" value="ECO:0007669"/>
    <property type="project" value="UniProtKB-KW"/>
</dbReference>
<dbReference type="GO" id="GO:0003824">
    <property type="term" value="F:catalytic activity"/>
    <property type="evidence" value="ECO:0007669"/>
    <property type="project" value="InterPro"/>
</dbReference>
<dbReference type="PANTHER" id="PTHR11228">
    <property type="entry name" value="RADICAL SAM DOMAIN PROTEIN"/>
    <property type="match status" value="1"/>
</dbReference>
<keyword evidence="5" id="KW-0411">Iron-sulfur</keyword>
<keyword evidence="8" id="KW-1185">Reference proteome</keyword>
<evidence type="ECO:0000256" key="1">
    <source>
        <dbReference type="ARBA" id="ARBA00001966"/>
    </source>
</evidence>
<dbReference type="PROSITE" id="PS51918">
    <property type="entry name" value="RADICAL_SAM"/>
    <property type="match status" value="1"/>
</dbReference>
<dbReference type="InterPro" id="IPR007197">
    <property type="entry name" value="rSAM"/>
</dbReference>
<dbReference type="Proteomes" id="UP000198697">
    <property type="component" value="Unassembled WGS sequence"/>
</dbReference>
<evidence type="ECO:0000256" key="2">
    <source>
        <dbReference type="ARBA" id="ARBA00022691"/>
    </source>
</evidence>
<evidence type="ECO:0000256" key="3">
    <source>
        <dbReference type="ARBA" id="ARBA00022723"/>
    </source>
</evidence>
<sequence length="322" mass="35966">MRLPAFEYPIRISRRRVLWKLTKAALDRDRPVLVQIVVTRRCNLACGYCYEYDKVSKPVPLPELKARVDALRKLRAVFVTLNGGEPLLHPHIAELVRYIAEAGMVPMINTNGHVLRAPLIRSLNEAGLFGMQLSCDSLEDNEVTEKSMRRLRPKLELLREHARFQVRINGVLGSGNPAEMEQVARVVVGFGFGFQCSLMRDSSGQALPLSEEALQTYLRIRAMKGRLPRVLNDNFQLPLARGENSPWKCRAGARHFEVDGAGLVHLCQPRTGAPAKPLAEYSVADIRAQFDCGKTCAARCPIAYAHLGSRLDGFRGQQKAQA</sequence>
<gene>
    <name evidence="7" type="ORF">SAMN04487998_1610</name>
</gene>
<dbReference type="InterPro" id="IPR013785">
    <property type="entry name" value="Aldolase_TIM"/>
</dbReference>
<dbReference type="CDD" id="cd01335">
    <property type="entry name" value="Radical_SAM"/>
    <property type="match status" value="1"/>
</dbReference>
<feature type="domain" description="Radical SAM core" evidence="6">
    <location>
        <begin position="28"/>
        <end position="238"/>
    </location>
</feature>
<dbReference type="SUPFAM" id="SSF102114">
    <property type="entry name" value="Radical SAM enzymes"/>
    <property type="match status" value="1"/>
</dbReference>
<dbReference type="SFLD" id="SFLDS00029">
    <property type="entry name" value="Radical_SAM"/>
    <property type="match status" value="1"/>
</dbReference>
<dbReference type="STRING" id="82805.SAMN04487998_1610"/>
<dbReference type="InterPro" id="IPR050377">
    <property type="entry name" value="Radical_SAM_PqqE_MftC-like"/>
</dbReference>
<dbReference type="PANTHER" id="PTHR11228:SF7">
    <property type="entry name" value="PQQA PEPTIDE CYCLASE"/>
    <property type="match status" value="1"/>
</dbReference>
<dbReference type="SFLD" id="SFLDG01067">
    <property type="entry name" value="SPASM/twitch_domain_containing"/>
    <property type="match status" value="1"/>
</dbReference>
<protein>
    <submittedName>
        <fullName evidence="7">Radical SAM superfamily enzyme, MoaA/NifB/PqqE/SkfB family</fullName>
    </submittedName>
</protein>
<dbReference type="AlphaFoldDB" id="A0A1I0DYN9"/>
<dbReference type="InterPro" id="IPR058240">
    <property type="entry name" value="rSAM_sf"/>
</dbReference>
<evidence type="ECO:0000256" key="4">
    <source>
        <dbReference type="ARBA" id="ARBA00023004"/>
    </source>
</evidence>
<dbReference type="GO" id="GO:0051536">
    <property type="term" value="F:iron-sulfur cluster binding"/>
    <property type="evidence" value="ECO:0007669"/>
    <property type="project" value="UniProtKB-KW"/>
</dbReference>
<dbReference type="Gene3D" id="3.20.20.70">
    <property type="entry name" value="Aldolase class I"/>
    <property type="match status" value="1"/>
</dbReference>
<evidence type="ECO:0000313" key="7">
    <source>
        <dbReference type="EMBL" id="SET37400.1"/>
    </source>
</evidence>
<dbReference type="Pfam" id="PF04055">
    <property type="entry name" value="Radical_SAM"/>
    <property type="match status" value="1"/>
</dbReference>
<dbReference type="InterPro" id="IPR006638">
    <property type="entry name" value="Elp3/MiaA/NifB-like_rSAM"/>
</dbReference>
<evidence type="ECO:0000313" key="8">
    <source>
        <dbReference type="Proteomes" id="UP000198697"/>
    </source>
</evidence>
<dbReference type="RefSeq" id="WP_177189745.1">
    <property type="nucleotide sequence ID" value="NZ_FOHS01000002.1"/>
</dbReference>
<dbReference type="EMBL" id="FOHS01000002">
    <property type="protein sequence ID" value="SET37400.1"/>
    <property type="molecule type" value="Genomic_DNA"/>
</dbReference>
<keyword evidence="2" id="KW-0949">S-adenosyl-L-methionine</keyword>
<accession>A0A1I0DYN9</accession>
<evidence type="ECO:0000256" key="5">
    <source>
        <dbReference type="ARBA" id="ARBA00023014"/>
    </source>
</evidence>